<dbReference type="PROSITE" id="PS50928">
    <property type="entry name" value="ABC_TM1"/>
    <property type="match status" value="2"/>
</dbReference>
<feature type="transmembrane region" description="Helical" evidence="8">
    <location>
        <begin position="471"/>
        <end position="491"/>
    </location>
</feature>
<reference evidence="11 12" key="1">
    <citation type="submission" date="2023-05" db="EMBL/GenBank/DDBJ databases">
        <title>Chelatococcus sp. nov., a moderately thermophilic bacterium isolated from hot spring microbial mat.</title>
        <authorList>
            <person name="Hu C.-J."/>
            <person name="Li W.-J."/>
        </authorList>
    </citation>
    <scope>NUCLEOTIDE SEQUENCE [LARGE SCALE GENOMIC DNA]</scope>
    <source>
        <strain evidence="11 12">SYSU G07232</strain>
    </source>
</reference>
<dbReference type="PANTHER" id="PTHR43357:SF3">
    <property type="entry name" value="FE(3+)-TRANSPORT SYSTEM PERMEASE PROTEIN FBPB 2"/>
    <property type="match status" value="1"/>
</dbReference>
<feature type="domain" description="ABC transmembrane type-1" evidence="10">
    <location>
        <begin position="405"/>
        <end position="597"/>
    </location>
</feature>
<feature type="transmembrane region" description="Helical" evidence="8">
    <location>
        <begin position="577"/>
        <end position="599"/>
    </location>
</feature>
<dbReference type="Proteomes" id="UP001321492">
    <property type="component" value="Unassembled WGS sequence"/>
</dbReference>
<name>A0ABT7AL86_9HYPH</name>
<keyword evidence="3" id="KW-1003">Cell membrane</keyword>
<feature type="transmembrane region" description="Helical" evidence="8">
    <location>
        <begin position="239"/>
        <end position="262"/>
    </location>
</feature>
<keyword evidence="4" id="KW-0997">Cell inner membrane</keyword>
<feature type="region of interest" description="Disordered" evidence="9">
    <location>
        <begin position="1"/>
        <end position="27"/>
    </location>
</feature>
<evidence type="ECO:0000313" key="11">
    <source>
        <dbReference type="EMBL" id="MDJ1160129.1"/>
    </source>
</evidence>
<accession>A0ABT7AL86</accession>
<keyword evidence="2 8" id="KW-0813">Transport</keyword>
<feature type="transmembrane region" description="Helical" evidence="8">
    <location>
        <begin position="62"/>
        <end position="80"/>
    </location>
</feature>
<feature type="transmembrane region" description="Helical" evidence="8">
    <location>
        <begin position="447"/>
        <end position="465"/>
    </location>
</feature>
<evidence type="ECO:0000256" key="5">
    <source>
        <dbReference type="ARBA" id="ARBA00022692"/>
    </source>
</evidence>
<dbReference type="EMBL" id="JASJEV010000018">
    <property type="protein sequence ID" value="MDJ1160129.1"/>
    <property type="molecule type" value="Genomic_DNA"/>
</dbReference>
<feature type="transmembrane region" description="Helical" evidence="8">
    <location>
        <begin position="527"/>
        <end position="548"/>
    </location>
</feature>
<feature type="transmembrane region" description="Helical" evidence="8">
    <location>
        <begin position="146"/>
        <end position="172"/>
    </location>
</feature>
<organism evidence="11 12">
    <name type="scientific">Chelatococcus albus</name>
    <dbReference type="NCBI Taxonomy" id="3047466"/>
    <lineage>
        <taxon>Bacteria</taxon>
        <taxon>Pseudomonadati</taxon>
        <taxon>Pseudomonadota</taxon>
        <taxon>Alphaproteobacteria</taxon>
        <taxon>Hyphomicrobiales</taxon>
        <taxon>Chelatococcaceae</taxon>
        <taxon>Chelatococcus</taxon>
    </lineage>
</organism>
<feature type="transmembrane region" description="Helical" evidence="8">
    <location>
        <begin position="119"/>
        <end position="139"/>
    </location>
</feature>
<evidence type="ECO:0000256" key="2">
    <source>
        <dbReference type="ARBA" id="ARBA00022448"/>
    </source>
</evidence>
<evidence type="ECO:0000313" key="12">
    <source>
        <dbReference type="Proteomes" id="UP001321492"/>
    </source>
</evidence>
<proteinExistence type="inferred from homology"/>
<dbReference type="CDD" id="cd06261">
    <property type="entry name" value="TM_PBP2"/>
    <property type="match status" value="2"/>
</dbReference>
<comment type="caution">
    <text evidence="11">The sequence shown here is derived from an EMBL/GenBank/DDBJ whole genome shotgun (WGS) entry which is preliminary data.</text>
</comment>
<comment type="subcellular location">
    <subcellularLocation>
        <location evidence="1">Cell inner membrane</location>
        <topology evidence="1">Multi-pass membrane protein</topology>
    </subcellularLocation>
    <subcellularLocation>
        <location evidence="8">Cell membrane</location>
        <topology evidence="8">Multi-pass membrane protein</topology>
    </subcellularLocation>
</comment>
<feature type="transmembrane region" description="Helical" evidence="8">
    <location>
        <begin position="351"/>
        <end position="374"/>
    </location>
</feature>
<dbReference type="RefSeq" id="WP_283742130.1">
    <property type="nucleotide sequence ID" value="NZ_JASJEV010000018.1"/>
</dbReference>
<evidence type="ECO:0000256" key="3">
    <source>
        <dbReference type="ARBA" id="ARBA00022475"/>
    </source>
</evidence>
<evidence type="ECO:0000256" key="1">
    <source>
        <dbReference type="ARBA" id="ARBA00004429"/>
    </source>
</evidence>
<protein>
    <submittedName>
        <fullName evidence="11">Iron ABC transporter permease</fullName>
    </submittedName>
</protein>
<evidence type="ECO:0000256" key="4">
    <source>
        <dbReference type="ARBA" id="ARBA00022519"/>
    </source>
</evidence>
<keyword evidence="6 8" id="KW-1133">Transmembrane helix</keyword>
<evidence type="ECO:0000259" key="10">
    <source>
        <dbReference type="PROSITE" id="PS50928"/>
    </source>
</evidence>
<feature type="transmembrane region" description="Helical" evidence="8">
    <location>
        <begin position="192"/>
        <end position="218"/>
    </location>
</feature>
<comment type="similarity">
    <text evidence="8">Belongs to the binding-protein-dependent transport system permease family.</text>
</comment>
<evidence type="ECO:0000256" key="9">
    <source>
        <dbReference type="SAM" id="MobiDB-lite"/>
    </source>
</evidence>
<keyword evidence="12" id="KW-1185">Reference proteome</keyword>
<evidence type="ECO:0000256" key="7">
    <source>
        <dbReference type="ARBA" id="ARBA00023136"/>
    </source>
</evidence>
<evidence type="ECO:0000256" key="8">
    <source>
        <dbReference type="RuleBase" id="RU363032"/>
    </source>
</evidence>
<feature type="domain" description="ABC transmembrane type-1" evidence="10">
    <location>
        <begin position="111"/>
        <end position="319"/>
    </location>
</feature>
<keyword evidence="5 8" id="KW-0812">Transmembrane</keyword>
<dbReference type="Gene3D" id="1.10.3720.10">
    <property type="entry name" value="MetI-like"/>
    <property type="match status" value="2"/>
</dbReference>
<sequence>MLSRRPADFPLPAEPVQARRTRRPTPTDLGTLAAAAAARVEERPAAIAGPPRLRRPRDGGTIGLALIATAVVLFSALPFGRLALTALAPGAAFDAAPAIAEITSRAALVATRHSIETSLLSALGSLVLGTAVALALVLTDMRGKRAIAFLFVLSMMIAPQVTALAFLTLTGPASPLAQALGLAPAPGSPNPLLGPAGIVAVMALHHAPLVFVTLRAGLRAVPRDFLEAAATAGAPPRRVLATVLLPLAAPHLVAAGGLAFVASVGNFGIPALLGMPANYLTLPTLIYRRLSSFGPSVIADVAALSLVVALVAALGVAVSTVALRRRPARYAAAVSIDGFFRLGRRRLLVEAGLWLVVATALLLPLSALAAAALVPTYGVPLSLKSLTLANFGEVLLRQDVTVRAFRNSFLLAGAAALLLALAAVPLAHALDRAAGRLRRPLEAMLEIPYALPGVVLAIALILVFLKPLPLAGISLYGTPFLILFAYCARFLPMALKAPAAAVAQMPAELEEAARVCGARFARRLTTIVAPAAAPAAVAGGLLVFLTAFNELTVSALLWSSGTETLGVALYSLEEAGLASQAAAIALTAVAVVAAIMLGLDRAARHMPRGVLPWRA</sequence>
<gene>
    <name evidence="11" type="ORF">QNA08_18105</name>
</gene>
<feature type="transmembrane region" description="Helical" evidence="8">
    <location>
        <begin position="297"/>
        <end position="323"/>
    </location>
</feature>
<evidence type="ECO:0000256" key="6">
    <source>
        <dbReference type="ARBA" id="ARBA00022989"/>
    </source>
</evidence>
<dbReference type="InterPro" id="IPR000515">
    <property type="entry name" value="MetI-like"/>
</dbReference>
<feature type="transmembrane region" description="Helical" evidence="8">
    <location>
        <begin position="409"/>
        <end position="427"/>
    </location>
</feature>
<dbReference type="SUPFAM" id="SSF161098">
    <property type="entry name" value="MetI-like"/>
    <property type="match status" value="2"/>
</dbReference>
<keyword evidence="7 8" id="KW-0472">Membrane</keyword>
<dbReference type="Pfam" id="PF00528">
    <property type="entry name" value="BPD_transp_1"/>
    <property type="match status" value="2"/>
</dbReference>
<dbReference type="PANTHER" id="PTHR43357">
    <property type="entry name" value="INNER MEMBRANE ABC TRANSPORTER PERMEASE PROTEIN YDCV"/>
    <property type="match status" value="1"/>
</dbReference>
<dbReference type="InterPro" id="IPR035906">
    <property type="entry name" value="MetI-like_sf"/>
</dbReference>